<dbReference type="Pfam" id="PF00149">
    <property type="entry name" value="Metallophos"/>
    <property type="match status" value="1"/>
</dbReference>
<dbReference type="Gene3D" id="3.60.21.10">
    <property type="match status" value="1"/>
</dbReference>
<dbReference type="InParanoid" id="A0A0C3BMQ9"/>
<evidence type="ECO:0000313" key="3">
    <source>
        <dbReference type="Proteomes" id="UP000054166"/>
    </source>
</evidence>
<keyword evidence="3" id="KW-1185">Reference proteome</keyword>
<feature type="domain" description="Calcineurin-like phosphoesterase" evidence="1">
    <location>
        <begin position="3"/>
        <end position="80"/>
    </location>
</feature>
<reference evidence="2 3" key="1">
    <citation type="submission" date="2014-04" db="EMBL/GenBank/DDBJ databases">
        <authorList>
            <consortium name="DOE Joint Genome Institute"/>
            <person name="Kuo A."/>
            <person name="Tarkka M."/>
            <person name="Buscot F."/>
            <person name="Kohler A."/>
            <person name="Nagy L.G."/>
            <person name="Floudas D."/>
            <person name="Copeland A."/>
            <person name="Barry K.W."/>
            <person name="Cichocki N."/>
            <person name="Veneault-Fourrey C."/>
            <person name="LaButti K."/>
            <person name="Lindquist E.A."/>
            <person name="Lipzen A."/>
            <person name="Lundell T."/>
            <person name="Morin E."/>
            <person name="Murat C."/>
            <person name="Sun H."/>
            <person name="Tunlid A."/>
            <person name="Henrissat B."/>
            <person name="Grigoriev I.V."/>
            <person name="Hibbett D.S."/>
            <person name="Martin F."/>
            <person name="Nordberg H.P."/>
            <person name="Cantor M.N."/>
            <person name="Hua S.X."/>
        </authorList>
    </citation>
    <scope>NUCLEOTIDE SEQUENCE [LARGE SCALE GENOMIC DNA]</scope>
    <source>
        <strain evidence="2 3">F 1598</strain>
    </source>
</reference>
<dbReference type="Proteomes" id="UP000054166">
    <property type="component" value="Unassembled WGS sequence"/>
</dbReference>
<dbReference type="PANTHER" id="PTHR32440:SF11">
    <property type="entry name" value="METALLOPHOSPHOESTERASE DOMAIN-CONTAINING PROTEIN"/>
    <property type="match status" value="1"/>
</dbReference>
<evidence type="ECO:0000313" key="2">
    <source>
        <dbReference type="EMBL" id="KIM78582.1"/>
    </source>
</evidence>
<dbReference type="STRING" id="765440.A0A0C3BMQ9"/>
<organism evidence="2 3">
    <name type="scientific">Piloderma croceum (strain F 1598)</name>
    <dbReference type="NCBI Taxonomy" id="765440"/>
    <lineage>
        <taxon>Eukaryota</taxon>
        <taxon>Fungi</taxon>
        <taxon>Dikarya</taxon>
        <taxon>Basidiomycota</taxon>
        <taxon>Agaricomycotina</taxon>
        <taxon>Agaricomycetes</taxon>
        <taxon>Agaricomycetidae</taxon>
        <taxon>Atheliales</taxon>
        <taxon>Atheliaceae</taxon>
        <taxon>Piloderma</taxon>
    </lineage>
</organism>
<dbReference type="EMBL" id="KN833015">
    <property type="protein sequence ID" value="KIM78582.1"/>
    <property type="molecule type" value="Genomic_DNA"/>
</dbReference>
<dbReference type="PANTHER" id="PTHR32440">
    <property type="entry name" value="PHOSPHATASE DCR2-RELATED-RELATED"/>
    <property type="match status" value="1"/>
</dbReference>
<dbReference type="GO" id="GO:0016788">
    <property type="term" value="F:hydrolase activity, acting on ester bonds"/>
    <property type="evidence" value="ECO:0007669"/>
    <property type="project" value="TreeGrafter"/>
</dbReference>
<proteinExistence type="predicted"/>
<gene>
    <name evidence="2" type="ORF">PILCRDRAFT_584819</name>
</gene>
<dbReference type="HOGENOM" id="CLU_2292729_0_0_1"/>
<dbReference type="SUPFAM" id="SSF56300">
    <property type="entry name" value="Metallo-dependent phosphatases"/>
    <property type="match status" value="1"/>
</dbReference>
<name>A0A0C3BMQ9_PILCF</name>
<dbReference type="AlphaFoldDB" id="A0A0C3BMQ9"/>
<dbReference type="InterPro" id="IPR004843">
    <property type="entry name" value="Calcineurin-like_PHP"/>
</dbReference>
<dbReference type="OrthoDB" id="783096at2759"/>
<sequence>MTLFSDLHYGENSWDLWGPQQDVNSAKLMRIILADEQPDCVVLNGDLITGENTFIENSTSLIDEIMAPLNEARVPFSFMVRLACTATGIRASSHRIQPLSW</sequence>
<dbReference type="InterPro" id="IPR029052">
    <property type="entry name" value="Metallo-depent_PP-like"/>
</dbReference>
<dbReference type="GO" id="GO:0005737">
    <property type="term" value="C:cytoplasm"/>
    <property type="evidence" value="ECO:0007669"/>
    <property type="project" value="TreeGrafter"/>
</dbReference>
<reference evidence="3" key="2">
    <citation type="submission" date="2015-01" db="EMBL/GenBank/DDBJ databases">
        <title>Evolutionary Origins and Diversification of the Mycorrhizal Mutualists.</title>
        <authorList>
            <consortium name="DOE Joint Genome Institute"/>
            <consortium name="Mycorrhizal Genomics Consortium"/>
            <person name="Kohler A."/>
            <person name="Kuo A."/>
            <person name="Nagy L.G."/>
            <person name="Floudas D."/>
            <person name="Copeland A."/>
            <person name="Barry K.W."/>
            <person name="Cichocki N."/>
            <person name="Veneault-Fourrey C."/>
            <person name="LaButti K."/>
            <person name="Lindquist E.A."/>
            <person name="Lipzen A."/>
            <person name="Lundell T."/>
            <person name="Morin E."/>
            <person name="Murat C."/>
            <person name="Riley R."/>
            <person name="Ohm R."/>
            <person name="Sun H."/>
            <person name="Tunlid A."/>
            <person name="Henrissat B."/>
            <person name="Grigoriev I.V."/>
            <person name="Hibbett D.S."/>
            <person name="Martin F."/>
        </authorList>
    </citation>
    <scope>NUCLEOTIDE SEQUENCE [LARGE SCALE GENOMIC DNA]</scope>
    <source>
        <strain evidence="3">F 1598</strain>
    </source>
</reference>
<protein>
    <recommendedName>
        <fullName evidence="1">Calcineurin-like phosphoesterase domain-containing protein</fullName>
    </recommendedName>
</protein>
<evidence type="ECO:0000259" key="1">
    <source>
        <dbReference type="Pfam" id="PF00149"/>
    </source>
</evidence>
<accession>A0A0C3BMQ9</accession>